<keyword evidence="1" id="KW-0812">Transmembrane</keyword>
<accession>A0ABW2Z7P7</accession>
<dbReference type="EMBL" id="JBHTIC010000008">
    <property type="protein sequence ID" value="MFD0762202.1"/>
    <property type="molecule type" value="Genomic_DNA"/>
</dbReference>
<name>A0ABW2Z7P7_9FLAO</name>
<keyword evidence="3" id="KW-1185">Reference proteome</keyword>
<proteinExistence type="predicted"/>
<feature type="transmembrane region" description="Helical" evidence="1">
    <location>
        <begin position="115"/>
        <end position="132"/>
    </location>
</feature>
<feature type="transmembrane region" description="Helical" evidence="1">
    <location>
        <begin position="54"/>
        <end position="78"/>
    </location>
</feature>
<evidence type="ECO:0000313" key="2">
    <source>
        <dbReference type="EMBL" id="MFD0762202.1"/>
    </source>
</evidence>
<organism evidence="2 3">
    <name type="scientific">Lutibacter aestuarii</name>
    <dbReference type="NCBI Taxonomy" id="861111"/>
    <lineage>
        <taxon>Bacteria</taxon>
        <taxon>Pseudomonadati</taxon>
        <taxon>Bacteroidota</taxon>
        <taxon>Flavobacteriia</taxon>
        <taxon>Flavobacteriales</taxon>
        <taxon>Flavobacteriaceae</taxon>
        <taxon>Lutibacter</taxon>
    </lineage>
</organism>
<sequence>MTSSKKPTTVFWIISVLALFWNIMGVVAYLGQAYMTDEVLTMLPEADQAYHNGVPAWVTAAFALAVFSGLLGCVGLLMKKKFATTLFMLSLITVIIQFIYNAFIQNFVEVTGSKLMMPIAIIVIAIFLVWFSKDATKKGYLS</sequence>
<dbReference type="Proteomes" id="UP001597032">
    <property type="component" value="Unassembled WGS sequence"/>
</dbReference>
<keyword evidence="1" id="KW-1133">Transmembrane helix</keyword>
<reference evidence="3" key="1">
    <citation type="journal article" date="2019" name="Int. J. Syst. Evol. Microbiol.">
        <title>The Global Catalogue of Microorganisms (GCM) 10K type strain sequencing project: providing services to taxonomists for standard genome sequencing and annotation.</title>
        <authorList>
            <consortium name="The Broad Institute Genomics Platform"/>
            <consortium name="The Broad Institute Genome Sequencing Center for Infectious Disease"/>
            <person name="Wu L."/>
            <person name="Ma J."/>
        </authorList>
    </citation>
    <scope>NUCLEOTIDE SEQUENCE [LARGE SCALE GENOMIC DNA]</scope>
    <source>
        <strain evidence="3">CCUG 60022</strain>
    </source>
</reference>
<feature type="transmembrane region" description="Helical" evidence="1">
    <location>
        <begin position="85"/>
        <end position="103"/>
    </location>
</feature>
<feature type="transmembrane region" description="Helical" evidence="1">
    <location>
        <begin position="12"/>
        <end position="34"/>
    </location>
</feature>
<dbReference type="RefSeq" id="WP_298262526.1">
    <property type="nucleotide sequence ID" value="NZ_JBHTIC010000008.1"/>
</dbReference>
<protein>
    <recommendedName>
        <fullName evidence="4">Sugar transporter</fullName>
    </recommendedName>
</protein>
<keyword evidence="1" id="KW-0472">Membrane</keyword>
<evidence type="ECO:0008006" key="4">
    <source>
        <dbReference type="Google" id="ProtNLM"/>
    </source>
</evidence>
<evidence type="ECO:0000256" key="1">
    <source>
        <dbReference type="SAM" id="Phobius"/>
    </source>
</evidence>
<comment type="caution">
    <text evidence="2">The sequence shown here is derived from an EMBL/GenBank/DDBJ whole genome shotgun (WGS) entry which is preliminary data.</text>
</comment>
<evidence type="ECO:0000313" key="3">
    <source>
        <dbReference type="Proteomes" id="UP001597032"/>
    </source>
</evidence>
<gene>
    <name evidence="2" type="ORF">ACFQZW_08915</name>
</gene>